<evidence type="ECO:0000313" key="2">
    <source>
        <dbReference type="EMBL" id="AWG21755.1"/>
    </source>
</evidence>
<name>A0A2S1LDC5_9FLAO</name>
<feature type="signal peptide" evidence="1">
    <location>
        <begin position="1"/>
        <end position="24"/>
    </location>
</feature>
<gene>
    <name evidence="2" type="ORF">FFWV33_09480</name>
</gene>
<dbReference type="KEGG" id="ffa:FFWV33_09480"/>
<proteinExistence type="predicted"/>
<dbReference type="EMBL" id="CP020918">
    <property type="protein sequence ID" value="AWG21755.1"/>
    <property type="molecule type" value="Genomic_DNA"/>
</dbReference>
<dbReference type="Proteomes" id="UP000244527">
    <property type="component" value="Chromosome"/>
</dbReference>
<evidence type="ECO:0000256" key="1">
    <source>
        <dbReference type="SAM" id="SignalP"/>
    </source>
</evidence>
<dbReference type="AlphaFoldDB" id="A0A2S1LDC5"/>
<protein>
    <submittedName>
        <fullName evidence="2">Uncharacterized protein</fullName>
    </submittedName>
</protein>
<keyword evidence="3" id="KW-1185">Reference proteome</keyword>
<evidence type="ECO:0000313" key="3">
    <source>
        <dbReference type="Proteomes" id="UP000244527"/>
    </source>
</evidence>
<sequence>MLYKKNICFLLFTLCVFFVQIGSAQEVTVINQKGTKIKVVNNKVTTSATAPTAPFENDVWFDSSTTPSTIKIYDGTVWLIMEHKGTKGSVFFAGTNGLPKEDNSQLFWDSTNNRFGVGTNSPTNKLEVSGAIGAQGILNSDGTENEPSFRFKDDTNTGMYSPAADEIGFTVGGVEAMKIDEPTTNNTVVIINQTLELQGSLLDTSNSAGTAGQVLSSTATGTSWIDSANGSETKVTAAGINTISGAGTTASPYLITGTEVDGSVTNEINTSVASSANTLTVTDSGGAKSASIVNSNALSIASGAITSTVNGVASTAITLPVADGSETKVTAAGINTISGAGTTASPYLITGTEVDGSVTNEINTSVASSANTLTVTDSGGAKSASIVNSNALSIASGAITSTVNGVASTAITLPVADGSETKVTASGINIISGAGTTASPYLITGTEVDGSVTNEINTSVASSVNTLTVTDSGGAKSASIVNSNALSIASGAITSTVNGVASTAITLPVADGSETKVTAAGINTISGAGTTASPYLITGIEVDGSVTNEINTSVASSVNTLTVTDSGGAKSASIVNSNALSIASGAITSTVNGVASTAITLPVADGSETKVTASGINTISGAGSTASPYLITGREVDGSVTNELQTLSQSTGASGTGDITLSNSGGTVKVVSANANNQITAGTDGGAYLSTVAIVVPKTSNYTLVAADNGKVFTFNSATAVTLTVPTGLTIGFNVSVYQIGSGNVTVSGGATILNRLSRFKTAGVSAGIGLVITATNTAHLTGDLKK</sequence>
<keyword evidence="1" id="KW-0732">Signal</keyword>
<feature type="chain" id="PRO_5015484944" evidence="1">
    <location>
        <begin position="25"/>
        <end position="787"/>
    </location>
</feature>
<organism evidence="2 3">
    <name type="scientific">Flavobacterium faecale</name>
    <dbReference type="NCBI Taxonomy" id="1355330"/>
    <lineage>
        <taxon>Bacteria</taxon>
        <taxon>Pseudomonadati</taxon>
        <taxon>Bacteroidota</taxon>
        <taxon>Flavobacteriia</taxon>
        <taxon>Flavobacteriales</taxon>
        <taxon>Flavobacteriaceae</taxon>
        <taxon>Flavobacterium</taxon>
    </lineage>
</organism>
<reference evidence="2 3" key="1">
    <citation type="submission" date="2017-04" db="EMBL/GenBank/DDBJ databases">
        <title>Compelte genome sequence of WV33.</title>
        <authorList>
            <person name="Lee P.C."/>
        </authorList>
    </citation>
    <scope>NUCLEOTIDE SEQUENCE [LARGE SCALE GENOMIC DNA]</scope>
    <source>
        <strain evidence="2 3">WV33</strain>
    </source>
</reference>
<accession>A0A2S1LDC5</accession>